<gene>
    <name evidence="1" type="ORF">DSM101010T_06450</name>
</gene>
<accession>A0A7J0BEZ1</accession>
<name>A0A7J0BEZ1_9BACT</name>
<evidence type="ECO:0000313" key="1">
    <source>
        <dbReference type="EMBL" id="GFM32280.1"/>
    </source>
</evidence>
<proteinExistence type="predicted"/>
<evidence type="ECO:0000313" key="2">
    <source>
        <dbReference type="Proteomes" id="UP000503840"/>
    </source>
</evidence>
<protein>
    <submittedName>
        <fullName evidence="1">Uncharacterized protein</fullName>
    </submittedName>
</protein>
<dbReference type="EMBL" id="BLVO01000005">
    <property type="protein sequence ID" value="GFM32280.1"/>
    <property type="molecule type" value="Genomic_DNA"/>
</dbReference>
<comment type="caution">
    <text evidence="1">The sequence shown here is derived from an EMBL/GenBank/DDBJ whole genome shotgun (WGS) entry which is preliminary data.</text>
</comment>
<keyword evidence="2" id="KW-1185">Reference proteome</keyword>
<organism evidence="1 2">
    <name type="scientific">Desulfovibrio subterraneus</name>
    <dbReference type="NCBI Taxonomy" id="2718620"/>
    <lineage>
        <taxon>Bacteria</taxon>
        <taxon>Pseudomonadati</taxon>
        <taxon>Thermodesulfobacteriota</taxon>
        <taxon>Desulfovibrionia</taxon>
        <taxon>Desulfovibrionales</taxon>
        <taxon>Desulfovibrionaceae</taxon>
        <taxon>Desulfovibrio</taxon>
    </lineage>
</organism>
<reference evidence="1 2" key="1">
    <citation type="submission" date="2020-05" db="EMBL/GenBank/DDBJ databases">
        <title>Draft genome sequence of Desulfovibrio sp. strain HN2T.</title>
        <authorList>
            <person name="Ueno A."/>
            <person name="Tamazawa S."/>
            <person name="Tamamura S."/>
            <person name="Murakami T."/>
            <person name="Kiyama T."/>
            <person name="Inomata H."/>
            <person name="Amano Y."/>
            <person name="Miyakawa K."/>
            <person name="Tamaki H."/>
            <person name="Naganuma T."/>
            <person name="Kaneko K."/>
        </authorList>
    </citation>
    <scope>NUCLEOTIDE SEQUENCE [LARGE SCALE GENOMIC DNA]</scope>
    <source>
        <strain evidence="1 2">HN2</strain>
    </source>
</reference>
<sequence>MFFSVLTVVVLSPMLRETDPLPDRKGLFPDMTNFTNSFTFCFNTEFYFWYYFSYGKARGELDRA</sequence>
<dbReference type="AlphaFoldDB" id="A0A7J0BEZ1"/>
<dbReference type="Proteomes" id="UP000503840">
    <property type="component" value="Unassembled WGS sequence"/>
</dbReference>